<keyword evidence="4" id="KW-1185">Reference proteome</keyword>
<dbReference type="Gene3D" id="3.30.40.250">
    <property type="match status" value="1"/>
</dbReference>
<accession>A0A975YG20</accession>
<dbReference type="RefSeq" id="WP_257891082.1">
    <property type="nucleotide sequence ID" value="NZ_JAIMBW010000001.1"/>
</dbReference>
<evidence type="ECO:0000313" key="4">
    <source>
        <dbReference type="Proteomes" id="UP000693972"/>
    </source>
</evidence>
<evidence type="ECO:0000313" key="2">
    <source>
        <dbReference type="EMBL" id="MBY4891196.1"/>
    </source>
</evidence>
<dbReference type="Proteomes" id="UP000693972">
    <property type="component" value="Unassembled WGS sequence"/>
</dbReference>
<dbReference type="EMBL" id="CP078073">
    <property type="protein sequence ID" value="QXL87999.1"/>
    <property type="molecule type" value="Genomic_DNA"/>
</dbReference>
<name>A0A975YG20_9RHOB</name>
<protein>
    <submittedName>
        <fullName evidence="3">YcaO-like family protein</fullName>
    </submittedName>
</protein>
<dbReference type="InterPro" id="IPR003776">
    <property type="entry name" value="YcaO-like_dom"/>
</dbReference>
<dbReference type="PROSITE" id="PS51664">
    <property type="entry name" value="YCAO"/>
    <property type="match status" value="1"/>
</dbReference>
<reference evidence="3 4" key="1">
    <citation type="submission" date="2021-07" db="EMBL/GenBank/DDBJ databases">
        <title>Karlodiniumbacter phycospheric gen. nov., sp. nov., a phycosphere bacterium isolated from karlodinium veneficum.</title>
        <authorList>
            <person name="Peng Y."/>
            <person name="Jiang L."/>
            <person name="Lee J."/>
        </authorList>
    </citation>
    <scope>NUCLEOTIDE SEQUENCE</scope>
    <source>
        <strain evidence="3 4">N5</strain>
    </source>
</reference>
<dbReference type="AlphaFoldDB" id="A0A975YG20"/>
<dbReference type="InterPro" id="IPR027624">
    <property type="entry name" value="TOMM_cyclo_SagD"/>
</dbReference>
<proteinExistence type="predicted"/>
<dbReference type="Pfam" id="PF02624">
    <property type="entry name" value="YcaO"/>
    <property type="match status" value="1"/>
</dbReference>
<feature type="domain" description="YcaO" evidence="1">
    <location>
        <begin position="67"/>
        <end position="441"/>
    </location>
</feature>
<dbReference type="Gene3D" id="3.30.160.660">
    <property type="match status" value="1"/>
</dbReference>
<dbReference type="PANTHER" id="PTHR37809:SF1">
    <property type="entry name" value="RIBOSOMAL PROTEIN S12 METHYLTHIOTRANSFERASE ACCESSORY FACTOR YCAO"/>
    <property type="match status" value="1"/>
</dbReference>
<dbReference type="PANTHER" id="PTHR37809">
    <property type="entry name" value="RIBOSOMAL PROTEIN S12 METHYLTHIOTRANSFERASE ACCESSORY FACTOR YCAO"/>
    <property type="match status" value="1"/>
</dbReference>
<organism evidence="3">
    <name type="scientific">Gymnodinialimonas phycosphaerae</name>
    <dbReference type="NCBI Taxonomy" id="2841589"/>
    <lineage>
        <taxon>Bacteria</taxon>
        <taxon>Pseudomonadati</taxon>
        <taxon>Pseudomonadota</taxon>
        <taxon>Alphaproteobacteria</taxon>
        <taxon>Rhodobacterales</taxon>
        <taxon>Paracoccaceae</taxon>
        <taxon>Gymnodinialimonas</taxon>
    </lineage>
</organism>
<dbReference type="Gene3D" id="3.30.1330.230">
    <property type="match status" value="1"/>
</dbReference>
<dbReference type="NCBIfam" id="TIGR03604">
    <property type="entry name" value="TOMM_cyclo_SagD"/>
    <property type="match status" value="1"/>
</dbReference>
<dbReference type="EMBL" id="JAIMBW010000001">
    <property type="protein sequence ID" value="MBY4891196.1"/>
    <property type="molecule type" value="Genomic_DNA"/>
</dbReference>
<evidence type="ECO:0000259" key="1">
    <source>
        <dbReference type="PROSITE" id="PS51664"/>
    </source>
</evidence>
<gene>
    <name evidence="2" type="ORF">KUL25_00280</name>
    <name evidence="3" type="ORF">KUL25_00285</name>
</gene>
<sequence length="441" mass="48417">MTKAFNPGLKFPAKWTNGELINPVSGILNGVWEQPRLAGYADLFQYAAMACDTAAFGGPDNFRHVGGASLDRDGAWIKAVGEGIERYCAAIYEPTDYPMCTRAEAPFDTVDLSLLSLYPEEITASDDFPFDAVDDAALIRWCPAQTLDGEETHVPCAGVFVPWYYELATGETPLFQPISTGLACHSSQAAARLGGLMEVVERDAFTSLWQTRTPLTEIATDALPPDSTEILRRITATGASVRIGFVPTDHGIPVCIAAQSIDSGRMPAFSLAASAGADPADAVRKALEELVHTFRWMARLNFSRRDFTPDAEFSNVVDQETHLLLWCDIANRHRTKFLWSGDKVAYDTITGINGDTPEAQLLDADARVRATGYTPLFVDLTTPDVAEFGFHVTRALVPGYNPLFMGHNLRSRTNPRLLKRLAERQEAQPDATLNDYPHPFP</sequence>
<evidence type="ECO:0000313" key="3">
    <source>
        <dbReference type="EMBL" id="QXL87999.1"/>
    </source>
</evidence>